<accession>A0A518BWV6</accession>
<dbReference type="Proteomes" id="UP000320386">
    <property type="component" value="Chromosome"/>
</dbReference>
<gene>
    <name evidence="3" type="ORF">Pan265_13070</name>
</gene>
<dbReference type="InterPro" id="IPR017853">
    <property type="entry name" value="GH"/>
</dbReference>
<sequence length="719" mass="80694" precursor="true">MLFCMDVKRCLCASVLTRLPAVFLIALLAACGVHPDNTGVDADTRVSTGEHRPGLVISATGASIRIVFPHDARVCRIESRPVHAPPEDARSLYTGPVPREGLTVPRFEGAHDRLYHRFGIRLDDRRYESGVTDVSGLSTRQHPMPWPKPIKGVSCPVDIPDLAELGARHTHINIKLSGLLLRDSDPDPPAQWIRHEQGVRLRLDPEAVASLDQRVRALTDQGVNIVAVILNPCRGDGTRDNLWLHPATERDRGDVQYAAFNLHTHEAVARYAGLMNFLAGRYSSPGKEHGWIGGYIIGNEVDAHGIWHNMGPASEEQVAGHYINELRVAWLSVRRWHPDIPIFASLTHSWTQPSTTDPERCVAGRALLDRLVALSAAQGDFGWHVAHHPYPQDLTNPRFWMDDRTAFAYDTPLVTFRNIEVLAAYLRLPQNRYRDKPRRLILSEQGFQTEDNPDGENLQAAAYALSYERIRQIPGIDAYILHRHVDHRGEGGLRLGLWTALPEPAPASTPGRRKRIWHVFRAAGTESWYENIRFALPILDLASWQDAVVMTGPLPDRAPERGPTPTDPDRIIRLADQLDRAEVTNALDCHQRTWPRADGGVDQAIYLHPGAGSTKPARLRLRLKVPDEPRPELTFGLYLMAGNGDGVVYRVLNHDQLLFEKTVTDAQRSRHRVDLSSLRGRQIALTLEVDARETNVHDWAYWVNPSIRSHPEHSREDAG</sequence>
<dbReference type="AlphaFoldDB" id="A0A518BWV6"/>
<dbReference type="InterPro" id="IPR043780">
    <property type="entry name" value="DUF5722"/>
</dbReference>
<evidence type="ECO:0000256" key="1">
    <source>
        <dbReference type="SAM" id="SignalP"/>
    </source>
</evidence>
<reference evidence="3 4" key="1">
    <citation type="submission" date="2019-02" db="EMBL/GenBank/DDBJ databases">
        <title>Deep-cultivation of Planctomycetes and their phenomic and genomic characterization uncovers novel biology.</title>
        <authorList>
            <person name="Wiegand S."/>
            <person name="Jogler M."/>
            <person name="Boedeker C."/>
            <person name="Pinto D."/>
            <person name="Vollmers J."/>
            <person name="Rivas-Marin E."/>
            <person name="Kohn T."/>
            <person name="Peeters S.H."/>
            <person name="Heuer A."/>
            <person name="Rast P."/>
            <person name="Oberbeckmann S."/>
            <person name="Bunk B."/>
            <person name="Jeske O."/>
            <person name="Meyerdierks A."/>
            <person name="Storesund J.E."/>
            <person name="Kallscheuer N."/>
            <person name="Luecker S."/>
            <person name="Lage O.M."/>
            <person name="Pohl T."/>
            <person name="Merkel B.J."/>
            <person name="Hornburger P."/>
            <person name="Mueller R.-W."/>
            <person name="Bruemmer F."/>
            <person name="Labrenz M."/>
            <person name="Spormann A.M."/>
            <person name="Op den Camp H."/>
            <person name="Overmann J."/>
            <person name="Amann R."/>
            <person name="Jetten M.S.M."/>
            <person name="Mascher T."/>
            <person name="Medema M.H."/>
            <person name="Devos D.P."/>
            <person name="Kaster A.-K."/>
            <person name="Ovreas L."/>
            <person name="Rohde M."/>
            <person name="Galperin M.Y."/>
            <person name="Jogler C."/>
        </authorList>
    </citation>
    <scope>NUCLEOTIDE SEQUENCE [LARGE SCALE GENOMIC DNA]</scope>
    <source>
        <strain evidence="3 4">Pan265</strain>
    </source>
</reference>
<keyword evidence="4" id="KW-1185">Reference proteome</keyword>
<feature type="domain" description="DUF5722" evidence="2">
    <location>
        <begin position="145"/>
        <end position="546"/>
    </location>
</feature>
<feature type="signal peptide" evidence="1">
    <location>
        <begin position="1"/>
        <end position="35"/>
    </location>
</feature>
<evidence type="ECO:0000259" key="2">
    <source>
        <dbReference type="Pfam" id="PF18989"/>
    </source>
</evidence>
<keyword evidence="1" id="KW-0732">Signal</keyword>
<dbReference type="EMBL" id="CP036280">
    <property type="protein sequence ID" value="QDU71457.1"/>
    <property type="molecule type" value="Genomic_DNA"/>
</dbReference>
<dbReference type="Gene3D" id="3.20.20.80">
    <property type="entry name" value="Glycosidases"/>
    <property type="match status" value="1"/>
</dbReference>
<feature type="chain" id="PRO_5022196259" description="DUF5722 domain-containing protein" evidence="1">
    <location>
        <begin position="36"/>
        <end position="719"/>
    </location>
</feature>
<protein>
    <recommendedName>
        <fullName evidence="2">DUF5722 domain-containing protein</fullName>
    </recommendedName>
</protein>
<organism evidence="3 4">
    <name type="scientific">Mucisphaera calidilacus</name>
    <dbReference type="NCBI Taxonomy" id="2527982"/>
    <lineage>
        <taxon>Bacteria</taxon>
        <taxon>Pseudomonadati</taxon>
        <taxon>Planctomycetota</taxon>
        <taxon>Phycisphaerae</taxon>
        <taxon>Phycisphaerales</taxon>
        <taxon>Phycisphaeraceae</taxon>
        <taxon>Mucisphaera</taxon>
    </lineage>
</organism>
<name>A0A518BWV6_9BACT</name>
<dbReference type="KEGG" id="mcad:Pan265_13070"/>
<dbReference type="SUPFAM" id="SSF51445">
    <property type="entry name" value="(Trans)glycosidases"/>
    <property type="match status" value="1"/>
</dbReference>
<proteinExistence type="predicted"/>
<evidence type="ECO:0000313" key="4">
    <source>
        <dbReference type="Proteomes" id="UP000320386"/>
    </source>
</evidence>
<dbReference type="Pfam" id="PF18989">
    <property type="entry name" value="DUF5722"/>
    <property type="match status" value="1"/>
</dbReference>
<evidence type="ECO:0000313" key="3">
    <source>
        <dbReference type="EMBL" id="QDU71457.1"/>
    </source>
</evidence>